<evidence type="ECO:0000313" key="1">
    <source>
        <dbReference type="EMBL" id="OCA77135.1"/>
    </source>
</evidence>
<keyword evidence="2" id="KW-1185">Reference proteome</keyword>
<gene>
    <name evidence="1" type="ORF">BBI01_01340</name>
</gene>
<name>A0A1B8ZZX0_9FLAO</name>
<protein>
    <submittedName>
        <fullName evidence="1">Uncharacterized protein</fullName>
    </submittedName>
</protein>
<evidence type="ECO:0000313" key="2">
    <source>
        <dbReference type="Proteomes" id="UP000092651"/>
    </source>
</evidence>
<dbReference type="Proteomes" id="UP000092651">
    <property type="component" value="Unassembled WGS sequence"/>
</dbReference>
<organism evidence="1 2">
    <name type="scientific">Chryseobacterium artocarpi</name>
    <dbReference type="NCBI Taxonomy" id="1414727"/>
    <lineage>
        <taxon>Bacteria</taxon>
        <taxon>Pseudomonadati</taxon>
        <taxon>Bacteroidota</taxon>
        <taxon>Flavobacteriia</taxon>
        <taxon>Flavobacteriales</taxon>
        <taxon>Weeksellaceae</taxon>
        <taxon>Chryseobacterium group</taxon>
        <taxon>Chryseobacterium</taxon>
    </lineage>
</organism>
<dbReference type="EMBL" id="MAYH01000001">
    <property type="protein sequence ID" value="OCA77135.1"/>
    <property type="molecule type" value="Genomic_DNA"/>
</dbReference>
<reference evidence="1 2" key="1">
    <citation type="submission" date="2016-07" db="EMBL/GenBank/DDBJ databases">
        <authorList>
            <person name="Jeong J.-J."/>
            <person name="Kim D.W."/>
            <person name="Sang M.K."/>
            <person name="Choi I.-G."/>
            <person name="Kim K.D."/>
        </authorList>
    </citation>
    <scope>NUCLEOTIDE SEQUENCE [LARGE SCALE GENOMIC DNA]</scope>
    <source>
        <strain evidence="1 2">UTM-3</strain>
    </source>
</reference>
<dbReference type="AlphaFoldDB" id="A0A1B8ZZX0"/>
<accession>A0A1B8ZZX0</accession>
<comment type="caution">
    <text evidence="1">The sequence shown here is derived from an EMBL/GenBank/DDBJ whole genome shotgun (WGS) entry which is preliminary data.</text>
</comment>
<proteinExistence type="predicted"/>
<sequence length="381" mass="44419">MNHATKISRTDKTTQDYGTDYALSQSGRVFQLDEKTKRSGRTVKGQEKTCTANNAPDAFLNSRFYTRLLESTVVADCNKDKMEKDFYKSLSIISEKFGISPIATDDIPYPSNISVSLADLKKQLKKITNDWREIRLIHDNGSTYFAKENRFDTDMTLFYIPVIPLYTILQKKETENVGLLLLSVYAYLYQILKIPYYRNEGCYLNSLYEILEEWAENDGAEKRTLRQLKEAKEIGDLIKGLLSNPEHLKCFGKRVRTFKPKSAFDRSSLLLAERFYAIYRKYRKTSIDRNYHPMIYREEIEDGRAVMLDDYVSFCASVKGELFNELFQTANDELQEYSSIDEPVIFVPFHSTEETAESFDFERDVFGRLNDLIILWQESQF</sequence>